<organism evidence="2 3">
    <name type="scientific">Anaerotignum lactatifermentans DSM 14214</name>
    <dbReference type="NCBI Taxonomy" id="1121323"/>
    <lineage>
        <taxon>Bacteria</taxon>
        <taxon>Bacillati</taxon>
        <taxon>Bacillota</taxon>
        <taxon>Clostridia</taxon>
        <taxon>Lachnospirales</taxon>
        <taxon>Anaerotignaceae</taxon>
        <taxon>Anaerotignum</taxon>
    </lineage>
</organism>
<evidence type="ECO:0000313" key="3">
    <source>
        <dbReference type="Proteomes" id="UP000183975"/>
    </source>
</evidence>
<evidence type="ECO:0000256" key="1">
    <source>
        <dbReference type="SAM" id="Phobius"/>
    </source>
</evidence>
<gene>
    <name evidence="2" type="ORF">SAMN02745138_00268</name>
</gene>
<dbReference type="RefSeq" id="WP_072848304.1">
    <property type="nucleotide sequence ID" value="NZ_FRAH01000004.1"/>
</dbReference>
<feature type="transmembrane region" description="Helical" evidence="1">
    <location>
        <begin position="6"/>
        <end position="26"/>
    </location>
</feature>
<evidence type="ECO:0000313" key="2">
    <source>
        <dbReference type="EMBL" id="SHJ65836.1"/>
    </source>
</evidence>
<name>A0A1M6L3R3_9FIRM</name>
<dbReference type="AlphaFoldDB" id="A0A1M6L3R3"/>
<protein>
    <submittedName>
        <fullName evidence="2">Uncharacterized protein</fullName>
    </submittedName>
</protein>
<keyword evidence="1" id="KW-1133">Transmembrane helix</keyword>
<keyword evidence="3" id="KW-1185">Reference proteome</keyword>
<reference evidence="2 3" key="1">
    <citation type="submission" date="2016-11" db="EMBL/GenBank/DDBJ databases">
        <authorList>
            <person name="Jaros S."/>
            <person name="Januszkiewicz K."/>
            <person name="Wedrychowicz H."/>
        </authorList>
    </citation>
    <scope>NUCLEOTIDE SEQUENCE [LARGE SCALE GENOMIC DNA]</scope>
    <source>
        <strain evidence="2 3">DSM 14214</strain>
    </source>
</reference>
<feature type="transmembrane region" description="Helical" evidence="1">
    <location>
        <begin position="33"/>
        <end position="52"/>
    </location>
</feature>
<dbReference type="Proteomes" id="UP000183975">
    <property type="component" value="Unassembled WGS sequence"/>
</dbReference>
<keyword evidence="1" id="KW-0812">Transmembrane</keyword>
<dbReference type="EMBL" id="FRAH01000004">
    <property type="protein sequence ID" value="SHJ65836.1"/>
    <property type="molecule type" value="Genomic_DNA"/>
</dbReference>
<feature type="transmembrane region" description="Helical" evidence="1">
    <location>
        <begin position="58"/>
        <end position="75"/>
    </location>
</feature>
<accession>A0A1M6L3R3</accession>
<sequence>MLDFLYDLGCTFTLFVLVVFMEGVIATRKNAKWTGLILPAVLLIISVFVGAYMHDLGAFLFLLIPVVLCLAAYFFSRHQVKKGKITPTIKEQMKD</sequence>
<proteinExistence type="predicted"/>
<dbReference type="OrthoDB" id="2062348at2"/>
<keyword evidence="1" id="KW-0472">Membrane</keyword>